<dbReference type="InterPro" id="IPR000792">
    <property type="entry name" value="Tscrpt_reg_LuxR_C"/>
</dbReference>
<dbReference type="PROSITE" id="PS00622">
    <property type="entry name" value="HTH_LUXR_1"/>
    <property type="match status" value="1"/>
</dbReference>
<dbReference type="OrthoDB" id="9808843at2"/>
<evidence type="ECO:0000256" key="1">
    <source>
        <dbReference type="ARBA" id="ARBA00022553"/>
    </source>
</evidence>
<evidence type="ECO:0000259" key="7">
    <source>
        <dbReference type="PROSITE" id="PS50110"/>
    </source>
</evidence>
<evidence type="ECO:0000256" key="4">
    <source>
        <dbReference type="ARBA" id="ARBA00023163"/>
    </source>
</evidence>
<dbReference type="Pfam" id="PF00072">
    <property type="entry name" value="Response_reg"/>
    <property type="match status" value="1"/>
</dbReference>
<dbReference type="HOGENOM" id="CLU_000445_90_10_11"/>
<dbReference type="GO" id="GO:0003677">
    <property type="term" value="F:DNA binding"/>
    <property type="evidence" value="ECO:0007669"/>
    <property type="project" value="UniProtKB-KW"/>
</dbReference>
<name>C7M061_ACIFD</name>
<keyword evidence="1 5" id="KW-0597">Phosphoprotein</keyword>
<dbReference type="SUPFAM" id="SSF52172">
    <property type="entry name" value="CheY-like"/>
    <property type="match status" value="1"/>
</dbReference>
<dbReference type="RefSeq" id="WP_015798852.1">
    <property type="nucleotide sequence ID" value="NC_013124.1"/>
</dbReference>
<dbReference type="KEGG" id="afo:Afer_1446"/>
<feature type="domain" description="HTH luxR-type" evidence="6">
    <location>
        <begin position="144"/>
        <end position="209"/>
    </location>
</feature>
<proteinExistence type="predicted"/>
<dbReference type="InterPro" id="IPR039420">
    <property type="entry name" value="WalR-like"/>
</dbReference>
<dbReference type="SMART" id="SM00421">
    <property type="entry name" value="HTH_LUXR"/>
    <property type="match status" value="1"/>
</dbReference>
<dbReference type="GO" id="GO:0006355">
    <property type="term" value="P:regulation of DNA-templated transcription"/>
    <property type="evidence" value="ECO:0007669"/>
    <property type="project" value="InterPro"/>
</dbReference>
<dbReference type="Pfam" id="PF00196">
    <property type="entry name" value="GerE"/>
    <property type="match status" value="1"/>
</dbReference>
<dbReference type="STRING" id="525909.Afer_1446"/>
<dbReference type="Gene3D" id="3.40.50.2300">
    <property type="match status" value="1"/>
</dbReference>
<dbReference type="PANTHER" id="PTHR43214:SF24">
    <property type="entry name" value="TRANSCRIPTIONAL REGULATORY PROTEIN NARL-RELATED"/>
    <property type="match status" value="1"/>
</dbReference>
<feature type="modified residue" description="4-aspartylphosphate" evidence="5">
    <location>
        <position position="54"/>
    </location>
</feature>
<dbReference type="SMART" id="SM00448">
    <property type="entry name" value="REC"/>
    <property type="match status" value="1"/>
</dbReference>
<dbReference type="CDD" id="cd06170">
    <property type="entry name" value="LuxR_C_like"/>
    <property type="match status" value="1"/>
</dbReference>
<gene>
    <name evidence="8" type="ordered locus">Afer_1446</name>
</gene>
<dbReference type="PRINTS" id="PR00038">
    <property type="entry name" value="HTHLUXR"/>
</dbReference>
<organism evidence="8 9">
    <name type="scientific">Acidimicrobium ferrooxidans (strain DSM 10331 / JCM 15462 / NBRC 103882 / ICP)</name>
    <dbReference type="NCBI Taxonomy" id="525909"/>
    <lineage>
        <taxon>Bacteria</taxon>
        <taxon>Bacillati</taxon>
        <taxon>Actinomycetota</taxon>
        <taxon>Acidimicrobiia</taxon>
        <taxon>Acidimicrobiales</taxon>
        <taxon>Acidimicrobiaceae</taxon>
        <taxon>Acidimicrobium</taxon>
    </lineage>
</organism>
<dbReference type="InterPro" id="IPR001789">
    <property type="entry name" value="Sig_transdc_resp-reg_receiver"/>
</dbReference>
<evidence type="ECO:0000259" key="6">
    <source>
        <dbReference type="PROSITE" id="PS50043"/>
    </source>
</evidence>
<evidence type="ECO:0000313" key="9">
    <source>
        <dbReference type="Proteomes" id="UP000000771"/>
    </source>
</evidence>
<dbReference type="CDD" id="cd17535">
    <property type="entry name" value="REC_NarL-like"/>
    <property type="match status" value="1"/>
</dbReference>
<dbReference type="InterPro" id="IPR011006">
    <property type="entry name" value="CheY-like_superfamily"/>
</dbReference>
<dbReference type="Proteomes" id="UP000000771">
    <property type="component" value="Chromosome"/>
</dbReference>
<keyword evidence="3" id="KW-0238">DNA-binding</keyword>
<evidence type="ECO:0000256" key="2">
    <source>
        <dbReference type="ARBA" id="ARBA00023015"/>
    </source>
</evidence>
<keyword evidence="4" id="KW-0804">Transcription</keyword>
<evidence type="ECO:0000256" key="5">
    <source>
        <dbReference type="PROSITE-ProRule" id="PRU00169"/>
    </source>
</evidence>
<reference evidence="8 9" key="1">
    <citation type="journal article" date="2009" name="Stand. Genomic Sci.">
        <title>Complete genome sequence of Acidimicrobium ferrooxidans type strain (ICP).</title>
        <authorList>
            <person name="Clum A."/>
            <person name="Nolan M."/>
            <person name="Lang E."/>
            <person name="Glavina Del Rio T."/>
            <person name="Tice H."/>
            <person name="Copeland A."/>
            <person name="Cheng J.F."/>
            <person name="Lucas S."/>
            <person name="Chen F."/>
            <person name="Bruce D."/>
            <person name="Goodwin L."/>
            <person name="Pitluck S."/>
            <person name="Ivanova N."/>
            <person name="Mavrommatis K."/>
            <person name="Mikhailova N."/>
            <person name="Pati A."/>
            <person name="Chen A."/>
            <person name="Palaniappan K."/>
            <person name="Goker M."/>
            <person name="Spring S."/>
            <person name="Land M."/>
            <person name="Hauser L."/>
            <person name="Chang Y.J."/>
            <person name="Jeffries C.C."/>
            <person name="Chain P."/>
            <person name="Bristow J."/>
            <person name="Eisen J.A."/>
            <person name="Markowitz V."/>
            <person name="Hugenholtz P."/>
            <person name="Kyrpides N.C."/>
            <person name="Klenk H.P."/>
            <person name="Lapidus A."/>
        </authorList>
    </citation>
    <scope>NUCLEOTIDE SEQUENCE [LARGE SCALE GENOMIC DNA]</scope>
    <source>
        <strain evidence="9">DSM 10331 / JCM 15462 / NBRC 103882 / ICP</strain>
    </source>
</reference>
<protein>
    <submittedName>
        <fullName evidence="8">Two component transcriptional regulator, LuxR family</fullName>
    </submittedName>
</protein>
<dbReference type="EMBL" id="CP001631">
    <property type="protein sequence ID" value="ACU54369.1"/>
    <property type="molecule type" value="Genomic_DNA"/>
</dbReference>
<dbReference type="AlphaFoldDB" id="C7M061"/>
<dbReference type="GO" id="GO:0000160">
    <property type="term" value="P:phosphorelay signal transduction system"/>
    <property type="evidence" value="ECO:0007669"/>
    <property type="project" value="InterPro"/>
</dbReference>
<feature type="domain" description="Response regulatory" evidence="7">
    <location>
        <begin position="3"/>
        <end position="119"/>
    </location>
</feature>
<evidence type="ECO:0000256" key="3">
    <source>
        <dbReference type="ARBA" id="ARBA00023125"/>
    </source>
</evidence>
<keyword evidence="2" id="KW-0805">Transcription regulation</keyword>
<sequence length="223" mass="24774">MVRVFLVEDHEVVRRGIARLVAEDDGFEVVGEAGSLEEARARIPLAAPDVAVLDVRLPDGSGVELCRELRAARPELRCLMLTSYADDEALFASIMAGASGYLLKRVRVDELLDALRRVAKGESLIDPALTVRLLERIRHPQDAGDDPLAELSPQERRIFDLIVDGKTNREIAESVFLAEKTVKNYVSNILSKLGMHHRSEIAALGARLEERRRSRSSADLDVR</sequence>
<keyword evidence="9" id="KW-1185">Reference proteome</keyword>
<dbReference type="eggNOG" id="COG2197">
    <property type="taxonomic scope" value="Bacteria"/>
</dbReference>
<dbReference type="InterPro" id="IPR058245">
    <property type="entry name" value="NreC/VraR/RcsB-like_REC"/>
</dbReference>
<accession>C7M061</accession>
<dbReference type="PROSITE" id="PS50043">
    <property type="entry name" value="HTH_LUXR_2"/>
    <property type="match status" value="1"/>
</dbReference>
<evidence type="ECO:0000313" key="8">
    <source>
        <dbReference type="EMBL" id="ACU54369.1"/>
    </source>
</evidence>
<dbReference type="PROSITE" id="PS50110">
    <property type="entry name" value="RESPONSE_REGULATORY"/>
    <property type="match status" value="1"/>
</dbReference>
<dbReference type="PANTHER" id="PTHR43214">
    <property type="entry name" value="TWO-COMPONENT RESPONSE REGULATOR"/>
    <property type="match status" value="1"/>
</dbReference>